<evidence type="ECO:0000256" key="5">
    <source>
        <dbReference type="ARBA" id="ARBA00022989"/>
    </source>
</evidence>
<comment type="similarity">
    <text evidence="7">Belongs to the binding-protein-dependent transport system permease family.</text>
</comment>
<feature type="transmembrane region" description="Helical" evidence="7">
    <location>
        <begin position="129"/>
        <end position="152"/>
    </location>
</feature>
<keyword evidence="5 7" id="KW-1133">Transmembrane helix</keyword>
<evidence type="ECO:0000256" key="3">
    <source>
        <dbReference type="ARBA" id="ARBA00022475"/>
    </source>
</evidence>
<gene>
    <name evidence="9" type="ORF">QRX41_03300</name>
</gene>
<dbReference type="SUPFAM" id="SSF160964">
    <property type="entry name" value="MalF N-terminal region-like"/>
    <property type="match status" value="1"/>
</dbReference>
<evidence type="ECO:0000256" key="2">
    <source>
        <dbReference type="ARBA" id="ARBA00022448"/>
    </source>
</evidence>
<evidence type="ECO:0000256" key="7">
    <source>
        <dbReference type="RuleBase" id="RU363032"/>
    </source>
</evidence>
<dbReference type="SUPFAM" id="SSF161098">
    <property type="entry name" value="MetI-like"/>
    <property type="match status" value="1"/>
</dbReference>
<organism evidence="9 10">
    <name type="scientific">Bifidobacterium kimbladii</name>
    <dbReference type="NCBI Taxonomy" id="1293826"/>
    <lineage>
        <taxon>Bacteria</taxon>
        <taxon>Bacillati</taxon>
        <taxon>Actinomycetota</taxon>
        <taxon>Actinomycetes</taxon>
        <taxon>Bifidobacteriales</taxon>
        <taxon>Bifidobacteriaceae</taxon>
        <taxon>Bifidobacterium</taxon>
    </lineage>
</organism>
<feature type="transmembrane region" description="Helical" evidence="7">
    <location>
        <begin position="34"/>
        <end position="56"/>
    </location>
</feature>
<evidence type="ECO:0000313" key="10">
    <source>
        <dbReference type="Proteomes" id="UP001529481"/>
    </source>
</evidence>
<dbReference type="Pfam" id="PF00528">
    <property type="entry name" value="BPD_transp_1"/>
    <property type="match status" value="1"/>
</dbReference>
<evidence type="ECO:0000256" key="1">
    <source>
        <dbReference type="ARBA" id="ARBA00004651"/>
    </source>
</evidence>
<dbReference type="CDD" id="cd06261">
    <property type="entry name" value="TM_PBP2"/>
    <property type="match status" value="1"/>
</dbReference>
<dbReference type="Gene3D" id="1.10.3720.10">
    <property type="entry name" value="MetI-like"/>
    <property type="match status" value="1"/>
</dbReference>
<keyword evidence="4 7" id="KW-0812">Transmembrane</keyword>
<dbReference type="Proteomes" id="UP001529481">
    <property type="component" value="Unassembled WGS sequence"/>
</dbReference>
<dbReference type="PROSITE" id="PS50928">
    <property type="entry name" value="ABC_TM1"/>
    <property type="match status" value="1"/>
</dbReference>
<evidence type="ECO:0000256" key="4">
    <source>
        <dbReference type="ARBA" id="ARBA00022692"/>
    </source>
</evidence>
<evidence type="ECO:0000256" key="6">
    <source>
        <dbReference type="ARBA" id="ARBA00023136"/>
    </source>
</evidence>
<keyword evidence="3" id="KW-1003">Cell membrane</keyword>
<dbReference type="InterPro" id="IPR000515">
    <property type="entry name" value="MetI-like"/>
</dbReference>
<dbReference type="PANTHER" id="PTHR30193">
    <property type="entry name" value="ABC TRANSPORTER PERMEASE PROTEIN"/>
    <property type="match status" value="1"/>
</dbReference>
<accession>A0ABU3KEX6</accession>
<feature type="transmembrane region" description="Helical" evidence="7">
    <location>
        <begin position="240"/>
        <end position="261"/>
    </location>
</feature>
<name>A0ABU3KEX6_9BIFI</name>
<proteinExistence type="inferred from homology"/>
<dbReference type="InterPro" id="IPR051393">
    <property type="entry name" value="ABC_transporter_permease"/>
</dbReference>
<sequence length="318" mass="34311">MSTHLTNRRRARSVSASRAADALPARGRSLSSTLAGWLFLLPGLAFYLVFVFWPIIQTAWYSFYDWNGIDASTWVGVKNFVKVFTDPVLLGSIGHSFYLVIFFSLIPIVLGMIIASLIRDIRAKAVSTFAQVCLFLPRVIPGAAAAVAWTWMLAQDGIVNQMLSAMGLGEHATSWLGNQHTALTSVGVIGFWLQLGFCIVLLSAGIGGIDKSLYEAASIDGAGWWSQLWHITLPGLRGQIAVCLTMTVVAALASFDVVFMATQGGPGYSTMVPGVMVYRLAFTQNRVGLASALALVLMVLVLLVVGPLQRLVQGKEEA</sequence>
<feature type="transmembrane region" description="Helical" evidence="7">
    <location>
        <begin position="97"/>
        <end position="117"/>
    </location>
</feature>
<dbReference type="PANTHER" id="PTHR30193:SF37">
    <property type="entry name" value="INNER MEMBRANE ABC TRANSPORTER PERMEASE PROTEIN YCJO"/>
    <property type="match status" value="1"/>
</dbReference>
<feature type="domain" description="ABC transmembrane type-1" evidence="8">
    <location>
        <begin position="93"/>
        <end position="306"/>
    </location>
</feature>
<keyword evidence="10" id="KW-1185">Reference proteome</keyword>
<feature type="transmembrane region" description="Helical" evidence="7">
    <location>
        <begin position="182"/>
        <end position="204"/>
    </location>
</feature>
<reference evidence="10" key="1">
    <citation type="submission" date="2023-07" db="EMBL/GenBank/DDBJ databases">
        <title>Bifidobacterium spp. in honeybee.</title>
        <authorList>
            <person name="Olofsson T."/>
        </authorList>
    </citation>
    <scope>NUCLEOTIDE SEQUENCE [LARGE SCALE GENOMIC DNA]</scope>
    <source>
        <strain evidence="10">H1HS16N</strain>
    </source>
</reference>
<comment type="caution">
    <text evidence="9">The sequence shown here is derived from an EMBL/GenBank/DDBJ whole genome shotgun (WGS) entry which is preliminary data.</text>
</comment>
<keyword evidence="6 7" id="KW-0472">Membrane</keyword>
<dbReference type="InterPro" id="IPR035906">
    <property type="entry name" value="MetI-like_sf"/>
</dbReference>
<feature type="transmembrane region" description="Helical" evidence="7">
    <location>
        <begin position="287"/>
        <end position="305"/>
    </location>
</feature>
<keyword evidence="2 7" id="KW-0813">Transport</keyword>
<protein>
    <submittedName>
        <fullName evidence="9">Sugar ABC transporter permease</fullName>
    </submittedName>
</protein>
<evidence type="ECO:0000259" key="8">
    <source>
        <dbReference type="PROSITE" id="PS50928"/>
    </source>
</evidence>
<dbReference type="EMBL" id="JASTZZ010000001">
    <property type="protein sequence ID" value="MDT7509154.1"/>
    <property type="molecule type" value="Genomic_DNA"/>
</dbReference>
<comment type="subcellular location">
    <subcellularLocation>
        <location evidence="1 7">Cell membrane</location>
        <topology evidence="1 7">Multi-pass membrane protein</topology>
    </subcellularLocation>
</comment>
<evidence type="ECO:0000313" key="9">
    <source>
        <dbReference type="EMBL" id="MDT7509154.1"/>
    </source>
</evidence>